<evidence type="ECO:0000313" key="8">
    <source>
        <dbReference type="Proteomes" id="UP001314229"/>
    </source>
</evidence>
<feature type="compositionally biased region" description="Polar residues" evidence="5">
    <location>
        <begin position="348"/>
        <end position="374"/>
    </location>
</feature>
<dbReference type="EMBL" id="CAWUFR010000611">
    <property type="protein sequence ID" value="CAK6979772.1"/>
    <property type="molecule type" value="Genomic_DNA"/>
</dbReference>
<name>A0AAV1QA25_SCOSC</name>
<dbReference type="Gene3D" id="2.60.40.10">
    <property type="entry name" value="Immunoglobulins"/>
    <property type="match status" value="2"/>
</dbReference>
<evidence type="ECO:0000256" key="5">
    <source>
        <dbReference type="SAM" id="MobiDB-lite"/>
    </source>
</evidence>
<dbReference type="AlphaFoldDB" id="A0AAV1QA25"/>
<dbReference type="InterPro" id="IPR013783">
    <property type="entry name" value="Ig-like_fold"/>
</dbReference>
<proteinExistence type="predicted"/>
<evidence type="ECO:0000256" key="2">
    <source>
        <dbReference type="ARBA" id="ARBA00022729"/>
    </source>
</evidence>
<evidence type="ECO:0000256" key="6">
    <source>
        <dbReference type="SAM" id="Phobius"/>
    </source>
</evidence>
<gene>
    <name evidence="7" type="ORF">FSCOSCO3_A011780</name>
</gene>
<dbReference type="InterPro" id="IPR015631">
    <property type="entry name" value="CD2/SLAM_rcpt"/>
</dbReference>
<feature type="transmembrane region" description="Helical" evidence="6">
    <location>
        <begin position="191"/>
        <end position="213"/>
    </location>
</feature>
<evidence type="ECO:0000256" key="4">
    <source>
        <dbReference type="ARBA" id="ARBA00023180"/>
    </source>
</evidence>
<accession>A0AAV1QA25</accession>
<keyword evidence="2" id="KW-0732">Signal</keyword>
<dbReference type="PANTHER" id="PTHR12080:SF134">
    <property type="entry name" value="CD48 ANTIGEN"/>
    <property type="match status" value="1"/>
</dbReference>
<keyword evidence="6" id="KW-0812">Transmembrane</keyword>
<dbReference type="PANTHER" id="PTHR12080">
    <property type="entry name" value="SIGNALING LYMPHOCYTIC ACTIVATION MOLECULE"/>
    <property type="match status" value="1"/>
</dbReference>
<dbReference type="GO" id="GO:0016020">
    <property type="term" value="C:membrane"/>
    <property type="evidence" value="ECO:0007669"/>
    <property type="project" value="UniProtKB-SubCell"/>
</dbReference>
<keyword evidence="4" id="KW-0325">Glycoprotein</keyword>
<reference evidence="7 8" key="1">
    <citation type="submission" date="2024-01" db="EMBL/GenBank/DDBJ databases">
        <authorList>
            <person name="Alioto T."/>
            <person name="Alioto T."/>
            <person name="Gomez Garrido J."/>
        </authorList>
    </citation>
    <scope>NUCLEOTIDE SEQUENCE [LARGE SCALE GENOMIC DNA]</scope>
</reference>
<keyword evidence="3 6" id="KW-0472">Membrane</keyword>
<feature type="transmembrane region" description="Helical" evidence="6">
    <location>
        <begin position="293"/>
        <end position="326"/>
    </location>
</feature>
<feature type="transmembrane region" description="Helical" evidence="6">
    <location>
        <begin position="225"/>
        <end position="247"/>
    </location>
</feature>
<keyword evidence="8" id="KW-1185">Reference proteome</keyword>
<comment type="caution">
    <text evidence="7">The sequence shown here is derived from an EMBL/GenBank/DDBJ whole genome shotgun (WGS) entry which is preliminary data.</text>
</comment>
<evidence type="ECO:0000256" key="3">
    <source>
        <dbReference type="ARBA" id="ARBA00023136"/>
    </source>
</evidence>
<sequence>MELITWSGITLISLQTNAEGEPLYRETGDKAVLTPGSVMNPIYSITWMYGDVLAMEWYGGNTFPYQQFKDRGSLNISTGEMTITGLTGDDSGIYTAEINNKVTNKIQLLVISPVPKPSISVWCDAWSYCVFTCSGNTAGAEPVTYWWTSGDTTWPSTKELKITWKETRLWFTCSLNNPVSSSSSEHVFNPLMRNIIILTTTYGVILIVCFISYLTYQYINVRRVIFWVIIIIIAPVGLIVAGCMYIIKGVFHLMSRCGDEMKFMATPVEWIESDVEYIREMISYDDDLVDKVLFGTMLVIFIIVAPGALILVLCSVIPITIIYLIYKCGKALQKKVKRNPTSGVARGTRNTAGTDNDNDSQNIESENNCFTFGS</sequence>
<protein>
    <submittedName>
        <fullName evidence="7">Uncharacterized protein LOC121892015</fullName>
    </submittedName>
</protein>
<organism evidence="7 8">
    <name type="scientific">Scomber scombrus</name>
    <name type="common">Atlantic mackerel</name>
    <name type="synonym">Scomber vernalis</name>
    <dbReference type="NCBI Taxonomy" id="13677"/>
    <lineage>
        <taxon>Eukaryota</taxon>
        <taxon>Metazoa</taxon>
        <taxon>Chordata</taxon>
        <taxon>Craniata</taxon>
        <taxon>Vertebrata</taxon>
        <taxon>Euteleostomi</taxon>
        <taxon>Actinopterygii</taxon>
        <taxon>Neopterygii</taxon>
        <taxon>Teleostei</taxon>
        <taxon>Neoteleostei</taxon>
        <taxon>Acanthomorphata</taxon>
        <taxon>Pelagiaria</taxon>
        <taxon>Scombriformes</taxon>
        <taxon>Scombridae</taxon>
        <taxon>Scomber</taxon>
    </lineage>
</organism>
<keyword evidence="6" id="KW-1133">Transmembrane helix</keyword>
<dbReference type="InterPro" id="IPR036179">
    <property type="entry name" value="Ig-like_dom_sf"/>
</dbReference>
<dbReference type="SUPFAM" id="SSF48726">
    <property type="entry name" value="Immunoglobulin"/>
    <property type="match status" value="1"/>
</dbReference>
<evidence type="ECO:0000256" key="1">
    <source>
        <dbReference type="ARBA" id="ARBA00004370"/>
    </source>
</evidence>
<feature type="region of interest" description="Disordered" evidence="5">
    <location>
        <begin position="341"/>
        <end position="374"/>
    </location>
</feature>
<evidence type="ECO:0000313" key="7">
    <source>
        <dbReference type="EMBL" id="CAK6979772.1"/>
    </source>
</evidence>
<comment type="subcellular location">
    <subcellularLocation>
        <location evidence="1">Membrane</location>
    </subcellularLocation>
</comment>
<dbReference type="Proteomes" id="UP001314229">
    <property type="component" value="Unassembled WGS sequence"/>
</dbReference>